<reference evidence="3" key="1">
    <citation type="submission" date="2024-06" db="EMBL/GenBank/DDBJ databases">
        <title>Radixoralia hellwigii gen. nov., sp nov., isolated from a root canal in the human oral cavity.</title>
        <authorList>
            <person name="Bartsch S."/>
            <person name="Wittmer A."/>
            <person name="Schulz A.-K."/>
            <person name="Neumann-Schaal M."/>
            <person name="Wolf J."/>
            <person name="Gronow S."/>
            <person name="Tennert C."/>
            <person name="Haecker G."/>
            <person name="Cieplik F."/>
            <person name="Al-Ahmad A."/>
        </authorList>
    </citation>
    <scope>NUCLEOTIDE SEQUENCE [LARGE SCALE GENOMIC DNA]</scope>
    <source>
        <strain evidence="3">Wk13</strain>
    </source>
</reference>
<feature type="region of interest" description="Disordered" evidence="1">
    <location>
        <begin position="67"/>
        <end position="93"/>
    </location>
</feature>
<proteinExistence type="predicted"/>
<sequence>MAIFKSDSKINRQANELLSQLRESESARKKLSANLAEANRKIAELENNLAMKEAKLNEALRAVTKARKRQKNSVQRANRFKAKLGKSVGLSRS</sequence>
<comment type="caution">
    <text evidence="2">The sequence shown here is derived from an EMBL/GenBank/DDBJ whole genome shotgun (WGS) entry which is preliminary data.</text>
</comment>
<organism evidence="2 3">
    <name type="scientific">Dentiradicibacter hellwigii</name>
    <dbReference type="NCBI Taxonomy" id="3149053"/>
    <lineage>
        <taxon>Bacteria</taxon>
        <taxon>Pseudomonadati</taxon>
        <taxon>Pseudomonadota</taxon>
        <taxon>Betaproteobacteria</taxon>
        <taxon>Rhodocyclales</taxon>
        <taxon>Rhodocyclaceae</taxon>
        <taxon>Dentiradicibacter</taxon>
    </lineage>
</organism>
<dbReference type="EMBL" id="JBEUWX010000002">
    <property type="protein sequence ID" value="MFA9949260.1"/>
    <property type="molecule type" value="Genomic_DNA"/>
</dbReference>
<evidence type="ECO:0000313" key="3">
    <source>
        <dbReference type="Proteomes" id="UP001574673"/>
    </source>
</evidence>
<dbReference type="Proteomes" id="UP001574673">
    <property type="component" value="Unassembled WGS sequence"/>
</dbReference>
<evidence type="ECO:0000313" key="2">
    <source>
        <dbReference type="EMBL" id="MFA9949260.1"/>
    </source>
</evidence>
<gene>
    <name evidence="2" type="ORF">ABCS64_02765</name>
</gene>
<keyword evidence="3" id="KW-1185">Reference proteome</keyword>
<name>A0ABV4UDY7_9RHOO</name>
<accession>A0ABV4UDY7</accession>
<evidence type="ECO:0000256" key="1">
    <source>
        <dbReference type="SAM" id="MobiDB-lite"/>
    </source>
</evidence>
<protein>
    <submittedName>
        <fullName evidence="2">Uncharacterized protein</fullName>
    </submittedName>
</protein>
<dbReference type="RefSeq" id="WP_418890405.1">
    <property type="nucleotide sequence ID" value="NZ_JBEUWX010000002.1"/>
</dbReference>